<protein>
    <submittedName>
        <fullName evidence="1">Uncharacterized protein</fullName>
    </submittedName>
</protein>
<dbReference type="RefSeq" id="WP_328623769.1">
    <property type="nucleotide sequence ID" value="NZ_JBEXIP010000062.1"/>
</dbReference>
<dbReference type="Proteomes" id="UP001550044">
    <property type="component" value="Unassembled WGS sequence"/>
</dbReference>
<dbReference type="EMBL" id="JBEXIP010000062">
    <property type="protein sequence ID" value="MET8438538.1"/>
    <property type="molecule type" value="Genomic_DNA"/>
</dbReference>
<reference evidence="1 2" key="1">
    <citation type="submission" date="2024-06" db="EMBL/GenBank/DDBJ databases">
        <title>The Natural Products Discovery Center: Release of the First 8490 Sequenced Strains for Exploring Actinobacteria Biosynthetic Diversity.</title>
        <authorList>
            <person name="Kalkreuter E."/>
            <person name="Kautsar S.A."/>
            <person name="Yang D."/>
            <person name="Bader C.D."/>
            <person name="Teijaro C.N."/>
            <person name="Fluegel L."/>
            <person name="Davis C.M."/>
            <person name="Simpson J.R."/>
            <person name="Lauterbach L."/>
            <person name="Steele A.D."/>
            <person name="Gui C."/>
            <person name="Meng S."/>
            <person name="Li G."/>
            <person name="Viehrig K."/>
            <person name="Ye F."/>
            <person name="Su P."/>
            <person name="Kiefer A.F."/>
            <person name="Nichols A."/>
            <person name="Cepeda A.J."/>
            <person name="Yan W."/>
            <person name="Fan B."/>
            <person name="Jiang Y."/>
            <person name="Adhikari A."/>
            <person name="Zheng C.-J."/>
            <person name="Schuster L."/>
            <person name="Cowan T.M."/>
            <person name="Smanski M.J."/>
            <person name="Chevrette M.G."/>
            <person name="De Carvalho L.P.S."/>
            <person name="Shen B."/>
        </authorList>
    </citation>
    <scope>NUCLEOTIDE SEQUENCE [LARGE SCALE GENOMIC DNA]</scope>
    <source>
        <strain evidence="1 2">NPDC005137</strain>
    </source>
</reference>
<accession>A0ABV2UP48</accession>
<name>A0ABV2UP48_9ACTN</name>
<sequence>MTCSTGSEGACSAGCRHAYLDSLFIDPGMAEDAWADVADSDPSEPWRRTVEEWLDKELPAWTMRKPSDWAGWS</sequence>
<proteinExistence type="predicted"/>
<keyword evidence="2" id="KW-1185">Reference proteome</keyword>
<organism evidence="1 2">
    <name type="scientific">Streptomyces sp. 900116325</name>
    <dbReference type="NCBI Taxonomy" id="3154295"/>
    <lineage>
        <taxon>Bacteria</taxon>
        <taxon>Bacillati</taxon>
        <taxon>Actinomycetota</taxon>
        <taxon>Actinomycetes</taxon>
        <taxon>Kitasatosporales</taxon>
        <taxon>Streptomycetaceae</taxon>
        <taxon>Streptomyces</taxon>
    </lineage>
</organism>
<evidence type="ECO:0000313" key="2">
    <source>
        <dbReference type="Proteomes" id="UP001550044"/>
    </source>
</evidence>
<gene>
    <name evidence="1" type="ORF">ABZV61_38675</name>
</gene>
<comment type="caution">
    <text evidence="1">The sequence shown here is derived from an EMBL/GenBank/DDBJ whole genome shotgun (WGS) entry which is preliminary data.</text>
</comment>
<evidence type="ECO:0000313" key="1">
    <source>
        <dbReference type="EMBL" id="MET8438538.1"/>
    </source>
</evidence>